<evidence type="ECO:0000256" key="2">
    <source>
        <dbReference type="ARBA" id="ARBA00004496"/>
    </source>
</evidence>
<evidence type="ECO:0000256" key="5">
    <source>
        <dbReference type="ARBA" id="ARBA00022490"/>
    </source>
</evidence>
<protein>
    <recommendedName>
        <fullName evidence="4">Protein HRI1</fullName>
    </recommendedName>
</protein>
<sequence length="234" mass="25120">MSVSTRVSIAWAPEFTASEPTDTLVLTGKTFFVDQRLLSPGANTAESKTKRGTVDWAFAGTRSAKDAEVPGHSYCSWTHLVSSRFTTAADECVDEGYMQPHPTDSELALETGAMAHPDSGVVTAYREVWRDEDAAVGDGVLFWECGDGKWEDRGFVGVIGGNALAVGRADGAFYTWRAKRGADGWEVLFESGGRRGWDLLGVDVADATVGGVVATGESGGQRWVCREAWAVESK</sequence>
<organism evidence="7 8">
    <name type="scientific">Drechslerella dactyloides</name>
    <name type="common">Nematode-trapping fungus</name>
    <name type="synonym">Arthrobotrys dactyloides</name>
    <dbReference type="NCBI Taxonomy" id="74499"/>
    <lineage>
        <taxon>Eukaryota</taxon>
        <taxon>Fungi</taxon>
        <taxon>Dikarya</taxon>
        <taxon>Ascomycota</taxon>
        <taxon>Pezizomycotina</taxon>
        <taxon>Orbiliomycetes</taxon>
        <taxon>Orbiliales</taxon>
        <taxon>Orbiliaceae</taxon>
        <taxon>Drechslerella</taxon>
    </lineage>
</organism>
<evidence type="ECO:0000313" key="8">
    <source>
        <dbReference type="Proteomes" id="UP001221413"/>
    </source>
</evidence>
<dbReference type="Proteomes" id="UP001221413">
    <property type="component" value="Unassembled WGS sequence"/>
</dbReference>
<keyword evidence="8" id="KW-1185">Reference proteome</keyword>
<name>A0AAD6IPI7_DREDA</name>
<evidence type="ECO:0000256" key="6">
    <source>
        <dbReference type="ARBA" id="ARBA00023242"/>
    </source>
</evidence>
<keyword evidence="6" id="KW-0539">Nucleus</keyword>
<dbReference type="InterPro" id="IPR043047">
    <property type="entry name" value="Hri1_N_sf"/>
</dbReference>
<comment type="subcellular location">
    <subcellularLocation>
        <location evidence="2">Cytoplasm</location>
    </subcellularLocation>
    <subcellularLocation>
        <location evidence="1">Nucleus</location>
    </subcellularLocation>
</comment>
<dbReference type="Gene3D" id="2.40.128.320">
    <property type="entry name" value="Protein HRI1, N-terminal domain"/>
    <property type="match status" value="1"/>
</dbReference>
<dbReference type="GO" id="GO:0005634">
    <property type="term" value="C:nucleus"/>
    <property type="evidence" value="ECO:0007669"/>
    <property type="project" value="UniProtKB-SubCell"/>
</dbReference>
<dbReference type="CDD" id="cd11692">
    <property type="entry name" value="HRI1_N_like"/>
    <property type="match status" value="1"/>
</dbReference>
<evidence type="ECO:0000313" key="7">
    <source>
        <dbReference type="EMBL" id="KAJ6255995.1"/>
    </source>
</evidence>
<dbReference type="InterPro" id="IPR038744">
    <property type="entry name" value="Hri1_N"/>
</dbReference>
<comment type="similarity">
    <text evidence="3">Belongs to the HRI1 family.</text>
</comment>
<evidence type="ECO:0000256" key="4">
    <source>
        <dbReference type="ARBA" id="ARBA00017063"/>
    </source>
</evidence>
<gene>
    <name evidence="7" type="ORF">Dda_9289</name>
</gene>
<accession>A0AAD6IPI7</accession>
<dbReference type="GO" id="GO:0005737">
    <property type="term" value="C:cytoplasm"/>
    <property type="evidence" value="ECO:0007669"/>
    <property type="project" value="UniProtKB-SubCell"/>
</dbReference>
<evidence type="ECO:0000256" key="1">
    <source>
        <dbReference type="ARBA" id="ARBA00004123"/>
    </source>
</evidence>
<proteinExistence type="inferred from homology"/>
<comment type="caution">
    <text evidence="7">The sequence shown here is derived from an EMBL/GenBank/DDBJ whole genome shotgun (WGS) entry which is preliminary data.</text>
</comment>
<dbReference type="EMBL" id="JAQGDS010000016">
    <property type="protein sequence ID" value="KAJ6255995.1"/>
    <property type="molecule type" value="Genomic_DNA"/>
</dbReference>
<evidence type="ECO:0000256" key="3">
    <source>
        <dbReference type="ARBA" id="ARBA00005229"/>
    </source>
</evidence>
<keyword evidence="5" id="KW-0963">Cytoplasm</keyword>
<dbReference type="Pfam" id="PF16815">
    <property type="entry name" value="HRI1"/>
    <property type="match status" value="1"/>
</dbReference>
<dbReference type="InterPro" id="IPR031818">
    <property type="entry name" value="Hri1"/>
</dbReference>
<reference evidence="7" key="1">
    <citation type="submission" date="2023-01" db="EMBL/GenBank/DDBJ databases">
        <title>The chitinases involved in constricting ring structure development in the nematode-trapping fungus Drechslerella dactyloides.</title>
        <authorList>
            <person name="Wang R."/>
            <person name="Zhang L."/>
            <person name="Tang P."/>
            <person name="Li S."/>
            <person name="Liang L."/>
        </authorList>
    </citation>
    <scope>NUCLEOTIDE SEQUENCE</scope>
    <source>
        <strain evidence="7">YMF1.00031</strain>
    </source>
</reference>
<dbReference type="AlphaFoldDB" id="A0AAD6IPI7"/>